<accession>A0A4Y7T664</accession>
<dbReference type="AlphaFoldDB" id="A0A4Y7T664"/>
<keyword evidence="3" id="KW-1185">Reference proteome</keyword>
<dbReference type="EMBL" id="QPFP01000026">
    <property type="protein sequence ID" value="TEB29620.1"/>
    <property type="molecule type" value="Genomic_DNA"/>
</dbReference>
<evidence type="ECO:0000256" key="1">
    <source>
        <dbReference type="SAM" id="MobiDB-lite"/>
    </source>
</evidence>
<feature type="compositionally biased region" description="Basic and acidic residues" evidence="1">
    <location>
        <begin position="103"/>
        <end position="114"/>
    </location>
</feature>
<comment type="caution">
    <text evidence="2">The sequence shown here is derived from an EMBL/GenBank/DDBJ whole genome shotgun (WGS) entry which is preliminary data.</text>
</comment>
<evidence type="ECO:0000313" key="2">
    <source>
        <dbReference type="EMBL" id="TEB29620.1"/>
    </source>
</evidence>
<protein>
    <submittedName>
        <fullName evidence="2">Uncharacterized protein</fullName>
    </submittedName>
</protein>
<dbReference type="Proteomes" id="UP000298030">
    <property type="component" value="Unassembled WGS sequence"/>
</dbReference>
<sequence>MCSRSAAIDLVALNPAILDYRFPSPYPPLLVTPTNALTPRASLSSTGLQRLGFLRKLWGGTGREDDGGEVGERVAGAERRSRFRSAVRADGLLRSGGGRARSRREEMQGPERLAKGGAPSASSLLSSLLDPLFFLLPYLGDLLDLTNILRWHLPAAEDMGYVAGHSHLGKSEMVSADLGDVEWKQNTRRGKVGLTTARPNGIGESSDSEIMGRVVGELDEDDADSGGRCKGELTATWTIPARTLHQDSMLANDDLDLRAGPQTSDIPGVSTSPLEAPNLRSLYPEDCTRCS</sequence>
<proteinExistence type="predicted"/>
<feature type="region of interest" description="Disordered" evidence="1">
    <location>
        <begin position="93"/>
        <end position="118"/>
    </location>
</feature>
<feature type="compositionally biased region" description="Polar residues" evidence="1">
    <location>
        <begin position="261"/>
        <end position="273"/>
    </location>
</feature>
<evidence type="ECO:0000313" key="3">
    <source>
        <dbReference type="Proteomes" id="UP000298030"/>
    </source>
</evidence>
<feature type="region of interest" description="Disordered" evidence="1">
    <location>
        <begin position="255"/>
        <end position="278"/>
    </location>
</feature>
<gene>
    <name evidence="2" type="ORF">FA13DRAFT_1710875</name>
</gene>
<name>A0A4Y7T664_COPMI</name>
<reference evidence="2 3" key="1">
    <citation type="journal article" date="2019" name="Nat. Ecol. Evol.">
        <title>Megaphylogeny resolves global patterns of mushroom evolution.</title>
        <authorList>
            <person name="Varga T."/>
            <person name="Krizsan K."/>
            <person name="Foldi C."/>
            <person name="Dima B."/>
            <person name="Sanchez-Garcia M."/>
            <person name="Sanchez-Ramirez S."/>
            <person name="Szollosi G.J."/>
            <person name="Szarkandi J.G."/>
            <person name="Papp V."/>
            <person name="Albert L."/>
            <person name="Andreopoulos W."/>
            <person name="Angelini C."/>
            <person name="Antonin V."/>
            <person name="Barry K.W."/>
            <person name="Bougher N.L."/>
            <person name="Buchanan P."/>
            <person name="Buyck B."/>
            <person name="Bense V."/>
            <person name="Catcheside P."/>
            <person name="Chovatia M."/>
            <person name="Cooper J."/>
            <person name="Damon W."/>
            <person name="Desjardin D."/>
            <person name="Finy P."/>
            <person name="Geml J."/>
            <person name="Haridas S."/>
            <person name="Hughes K."/>
            <person name="Justo A."/>
            <person name="Karasinski D."/>
            <person name="Kautmanova I."/>
            <person name="Kiss B."/>
            <person name="Kocsube S."/>
            <person name="Kotiranta H."/>
            <person name="LaButti K.M."/>
            <person name="Lechner B.E."/>
            <person name="Liimatainen K."/>
            <person name="Lipzen A."/>
            <person name="Lukacs Z."/>
            <person name="Mihaltcheva S."/>
            <person name="Morgado L.N."/>
            <person name="Niskanen T."/>
            <person name="Noordeloos M.E."/>
            <person name="Ohm R.A."/>
            <person name="Ortiz-Santana B."/>
            <person name="Ovrebo C."/>
            <person name="Racz N."/>
            <person name="Riley R."/>
            <person name="Savchenko A."/>
            <person name="Shiryaev A."/>
            <person name="Soop K."/>
            <person name="Spirin V."/>
            <person name="Szebenyi C."/>
            <person name="Tomsovsky M."/>
            <person name="Tulloss R.E."/>
            <person name="Uehling J."/>
            <person name="Grigoriev I.V."/>
            <person name="Vagvolgyi C."/>
            <person name="Papp T."/>
            <person name="Martin F.M."/>
            <person name="Miettinen O."/>
            <person name="Hibbett D.S."/>
            <person name="Nagy L.G."/>
        </authorList>
    </citation>
    <scope>NUCLEOTIDE SEQUENCE [LARGE SCALE GENOMIC DNA]</scope>
    <source>
        <strain evidence="2 3">FP101781</strain>
    </source>
</reference>
<organism evidence="2 3">
    <name type="scientific">Coprinellus micaceus</name>
    <name type="common">Glistening ink-cap mushroom</name>
    <name type="synonym">Coprinus micaceus</name>
    <dbReference type="NCBI Taxonomy" id="71717"/>
    <lineage>
        <taxon>Eukaryota</taxon>
        <taxon>Fungi</taxon>
        <taxon>Dikarya</taxon>
        <taxon>Basidiomycota</taxon>
        <taxon>Agaricomycotina</taxon>
        <taxon>Agaricomycetes</taxon>
        <taxon>Agaricomycetidae</taxon>
        <taxon>Agaricales</taxon>
        <taxon>Agaricineae</taxon>
        <taxon>Psathyrellaceae</taxon>
        <taxon>Coprinellus</taxon>
    </lineage>
</organism>